<evidence type="ECO:0000313" key="11">
    <source>
        <dbReference type="Proteomes" id="UP000282322"/>
    </source>
</evidence>
<organism evidence="10 11">
    <name type="scientific">Halocatena pleomorpha</name>
    <dbReference type="NCBI Taxonomy" id="1785090"/>
    <lineage>
        <taxon>Archaea</taxon>
        <taxon>Methanobacteriati</taxon>
        <taxon>Methanobacteriota</taxon>
        <taxon>Stenosarchaea group</taxon>
        <taxon>Halobacteria</taxon>
        <taxon>Halobacteriales</taxon>
        <taxon>Natronomonadaceae</taxon>
        <taxon>Halocatena</taxon>
    </lineage>
</organism>
<accession>A0A3P3RDE1</accession>
<dbReference type="PANTHER" id="PTHR13887">
    <property type="entry name" value="GLUTATHIONE S-TRANSFERASE KAPPA"/>
    <property type="match status" value="1"/>
</dbReference>
<keyword evidence="4" id="KW-0249">Electron transport</keyword>
<protein>
    <submittedName>
        <fullName evidence="10">Disulfide bond formation protein DsbA</fullName>
    </submittedName>
</protein>
<dbReference type="Pfam" id="PF13462">
    <property type="entry name" value="Thioredoxin_4"/>
    <property type="match status" value="1"/>
</dbReference>
<reference evidence="10 11" key="1">
    <citation type="submission" date="2018-11" db="EMBL/GenBank/DDBJ databases">
        <title>Taxonoimc description of Halomarina strain SPP-AMP-1.</title>
        <authorList>
            <person name="Pal Y."/>
            <person name="Srinivasana K."/>
            <person name="Verma A."/>
            <person name="Kumar P."/>
        </authorList>
    </citation>
    <scope>NUCLEOTIDE SEQUENCE [LARGE SCALE GENOMIC DNA]</scope>
    <source>
        <strain evidence="10 11">SPP-AMP-1</strain>
    </source>
</reference>
<dbReference type="Gene3D" id="3.40.30.10">
    <property type="entry name" value="Glutaredoxin"/>
    <property type="match status" value="1"/>
</dbReference>
<dbReference type="GO" id="GO:0016491">
    <property type="term" value="F:oxidoreductase activity"/>
    <property type="evidence" value="ECO:0007669"/>
    <property type="project" value="UniProtKB-KW"/>
</dbReference>
<evidence type="ECO:0000313" key="10">
    <source>
        <dbReference type="EMBL" id="RRJ31512.1"/>
    </source>
</evidence>
<evidence type="ECO:0000259" key="9">
    <source>
        <dbReference type="Pfam" id="PF13462"/>
    </source>
</evidence>
<feature type="domain" description="Thioredoxin-like fold" evidence="9">
    <location>
        <begin position="124"/>
        <end position="284"/>
    </location>
</feature>
<keyword evidence="3" id="KW-0732">Signal</keyword>
<dbReference type="EMBL" id="RRCH01000014">
    <property type="protein sequence ID" value="RRJ31512.1"/>
    <property type="molecule type" value="Genomic_DNA"/>
</dbReference>
<comment type="similarity">
    <text evidence="1">Belongs to the thioredoxin family. DsbA subfamily.</text>
</comment>
<evidence type="ECO:0000256" key="5">
    <source>
        <dbReference type="ARBA" id="ARBA00023002"/>
    </source>
</evidence>
<name>A0A3P3RDE1_9EURY</name>
<proteinExistence type="inferred from homology"/>
<sequence length="305" mass="34283">MIEQVMWRVRPRYIRNRFRHQKGMNAVKNRYNHMYEAVASINRNVTMDQKLGSRTRRALLRSGALALAGGMAGCTEGPTNANNQPSTSTETTTPQPTSTDSSGRSFPYLHTASGTTAYGIALDGKPVFGKEDAPVDMYYWSELNCEYCSEFVKKIFPQILKNEVANGTLRVVALELPYKTENSWPAAILTTCVWKQVSDTNPNKFWEWYRTMYEKQKKPGSGWADQENLLQITENVGIDPAPVKSCVDSQGDQIKQKIEEEIPSKSKIPATPGFILFNRESEQSSKIIGTQPYETFKAKISGMQG</sequence>
<comment type="similarity">
    <text evidence="2">Belongs to the glutaredoxin family.</text>
</comment>
<dbReference type="Proteomes" id="UP000282322">
    <property type="component" value="Unassembled WGS sequence"/>
</dbReference>
<keyword evidence="4" id="KW-0813">Transport</keyword>
<dbReference type="PANTHER" id="PTHR13887:SF14">
    <property type="entry name" value="DISULFIDE BOND FORMATION PROTEIN D"/>
    <property type="match status" value="1"/>
</dbReference>
<evidence type="ECO:0000256" key="7">
    <source>
        <dbReference type="ARBA" id="ARBA00023284"/>
    </source>
</evidence>
<keyword evidence="5" id="KW-0560">Oxidoreductase</keyword>
<dbReference type="InterPro" id="IPR012336">
    <property type="entry name" value="Thioredoxin-like_fold"/>
</dbReference>
<evidence type="ECO:0000256" key="8">
    <source>
        <dbReference type="SAM" id="MobiDB-lite"/>
    </source>
</evidence>
<dbReference type="InterPro" id="IPR036249">
    <property type="entry name" value="Thioredoxin-like_sf"/>
</dbReference>
<evidence type="ECO:0000256" key="6">
    <source>
        <dbReference type="ARBA" id="ARBA00023157"/>
    </source>
</evidence>
<comment type="caution">
    <text evidence="10">The sequence shown here is derived from an EMBL/GenBank/DDBJ whole genome shotgun (WGS) entry which is preliminary data.</text>
</comment>
<evidence type="ECO:0000256" key="2">
    <source>
        <dbReference type="ARBA" id="ARBA00007787"/>
    </source>
</evidence>
<evidence type="ECO:0000256" key="4">
    <source>
        <dbReference type="ARBA" id="ARBA00022982"/>
    </source>
</evidence>
<feature type="compositionally biased region" description="Low complexity" evidence="8">
    <location>
        <begin position="85"/>
        <end position="102"/>
    </location>
</feature>
<keyword evidence="6" id="KW-1015">Disulfide bond</keyword>
<evidence type="ECO:0000256" key="1">
    <source>
        <dbReference type="ARBA" id="ARBA00005791"/>
    </source>
</evidence>
<feature type="region of interest" description="Disordered" evidence="8">
    <location>
        <begin position="75"/>
        <end position="105"/>
    </location>
</feature>
<evidence type="ECO:0000256" key="3">
    <source>
        <dbReference type="ARBA" id="ARBA00022729"/>
    </source>
</evidence>
<keyword evidence="7" id="KW-0676">Redox-active center</keyword>
<dbReference type="SUPFAM" id="SSF52833">
    <property type="entry name" value="Thioredoxin-like"/>
    <property type="match status" value="1"/>
</dbReference>
<keyword evidence="11" id="KW-1185">Reference proteome</keyword>
<gene>
    <name evidence="10" type="ORF">EIK79_07305</name>
</gene>
<dbReference type="AlphaFoldDB" id="A0A3P3RDE1"/>